<organism evidence="2 3">
    <name type="scientific">Nonlabens xylanidelens</name>
    <dbReference type="NCBI Taxonomy" id="191564"/>
    <lineage>
        <taxon>Bacteria</taxon>
        <taxon>Pseudomonadati</taxon>
        <taxon>Bacteroidota</taxon>
        <taxon>Flavobacteriia</taxon>
        <taxon>Flavobacteriales</taxon>
        <taxon>Flavobacteriaceae</taxon>
        <taxon>Nonlabens</taxon>
    </lineage>
</organism>
<keyword evidence="1" id="KW-0472">Membrane</keyword>
<keyword evidence="1" id="KW-1133">Transmembrane helix</keyword>
<dbReference type="Proteomes" id="UP000239002">
    <property type="component" value="Unassembled WGS sequence"/>
</dbReference>
<evidence type="ECO:0000313" key="3">
    <source>
        <dbReference type="Proteomes" id="UP000239002"/>
    </source>
</evidence>
<comment type="caution">
    <text evidence="2">The sequence shown here is derived from an EMBL/GenBank/DDBJ whole genome shotgun (WGS) entry which is preliminary data.</text>
</comment>
<accession>A0A2S6INE2</accession>
<dbReference type="RefSeq" id="WP_104515055.1">
    <property type="nucleotide sequence ID" value="NZ_MQVW01000002.1"/>
</dbReference>
<sequence length="193" mass="21434">MEFIENNSSLLLVIFLMMLGAFIIGFLSGKSGIDTTAAVVNKEYTQEKTITSTITTAKNTITNPDDTDLHRVEIADISEPGKIRAMKTRERAGRLSQEVKTEMANKTIDFSNIGIGDKSQADDFKKIVGIGSFVEEKLNTIGIYNYSQLAQMTDADINAITKVIEFFPGRIHRDDWKGQARDLMTSKQSSTEV</sequence>
<proteinExistence type="predicted"/>
<dbReference type="AlphaFoldDB" id="A0A2S6INE2"/>
<evidence type="ECO:0000313" key="2">
    <source>
        <dbReference type="EMBL" id="PPK95764.1"/>
    </source>
</evidence>
<name>A0A2S6INE2_9FLAO</name>
<keyword evidence="1" id="KW-0812">Transmembrane</keyword>
<dbReference type="EMBL" id="PTJE01000002">
    <property type="protein sequence ID" value="PPK95764.1"/>
    <property type="molecule type" value="Genomic_DNA"/>
</dbReference>
<evidence type="ECO:0000256" key="1">
    <source>
        <dbReference type="SAM" id="Phobius"/>
    </source>
</evidence>
<feature type="transmembrane region" description="Helical" evidence="1">
    <location>
        <begin position="9"/>
        <end position="27"/>
    </location>
</feature>
<protein>
    <submittedName>
        <fullName evidence="2">Uncharacterized protein</fullName>
    </submittedName>
</protein>
<keyword evidence="3" id="KW-1185">Reference proteome</keyword>
<dbReference type="OrthoDB" id="9807941at2"/>
<reference evidence="2 3" key="1">
    <citation type="submission" date="2018-02" db="EMBL/GenBank/DDBJ databases">
        <title>Genomic Encyclopedia of Archaeal and Bacterial Type Strains, Phase II (KMG-II): from individual species to whole genera.</title>
        <authorList>
            <person name="Goeker M."/>
        </authorList>
    </citation>
    <scope>NUCLEOTIDE SEQUENCE [LARGE SCALE GENOMIC DNA]</scope>
    <source>
        <strain evidence="2 3">DSM 16809</strain>
    </source>
</reference>
<gene>
    <name evidence="2" type="ORF">LY01_01357</name>
</gene>